<reference evidence="3" key="3">
    <citation type="submission" date="2025-08" db="UniProtKB">
        <authorList>
            <consortium name="RefSeq"/>
        </authorList>
    </citation>
    <scope>IDENTIFICATION</scope>
    <source>
        <strain evidence="3">NI907</strain>
    </source>
</reference>
<name>A0A6P8B5B6_PYRGI</name>
<dbReference type="KEGG" id="pgri:PgNI_05489"/>
<reference evidence="2 3" key="1">
    <citation type="journal article" date="2019" name="Mol. Biol. Evol.">
        <title>Blast fungal genomes show frequent chromosomal changes, gene gains and losses, and effector gene turnover.</title>
        <authorList>
            <person name="Gomez Luciano L.B."/>
            <person name="Jason Tsai I."/>
            <person name="Chuma I."/>
            <person name="Tosa Y."/>
            <person name="Chen Y.H."/>
            <person name="Li J.Y."/>
            <person name="Li M.Y."/>
            <person name="Jade Lu M.Y."/>
            <person name="Nakayashiki H."/>
            <person name="Li W.H."/>
        </authorList>
    </citation>
    <scope>NUCLEOTIDE SEQUENCE [LARGE SCALE GENOMIC DNA]</scope>
    <source>
        <strain evidence="2 3">NI907</strain>
    </source>
</reference>
<feature type="chain" id="PRO_5027732750" evidence="1">
    <location>
        <begin position="19"/>
        <end position="116"/>
    </location>
</feature>
<evidence type="ECO:0000313" key="2">
    <source>
        <dbReference type="Proteomes" id="UP000515153"/>
    </source>
</evidence>
<sequence>MHASSLLFLMASLTGVLGDNITLGVGSTGGLCCDHGTEDPSGTCKRQGLTPYGCTDRSWSAKRQSRFKNYEKGGCDVDSVKNWPVGRYVVTFVPGSVVTHLHVRTSDLEVGYIGCV</sequence>
<accession>A0A6P8B5B6</accession>
<dbReference type="InterPro" id="IPR045634">
    <property type="entry name" value="DUF6413"/>
</dbReference>
<reference evidence="3" key="2">
    <citation type="submission" date="2019-10" db="EMBL/GenBank/DDBJ databases">
        <authorList>
            <consortium name="NCBI Genome Project"/>
        </authorList>
    </citation>
    <scope>NUCLEOTIDE SEQUENCE</scope>
    <source>
        <strain evidence="3">NI907</strain>
    </source>
</reference>
<keyword evidence="1" id="KW-0732">Signal</keyword>
<dbReference type="Pfam" id="PF19951">
    <property type="entry name" value="DUF6413"/>
    <property type="match status" value="1"/>
</dbReference>
<feature type="signal peptide" evidence="1">
    <location>
        <begin position="1"/>
        <end position="18"/>
    </location>
</feature>
<protein>
    <submittedName>
        <fullName evidence="3">Uncharacterized protein</fullName>
    </submittedName>
</protein>
<evidence type="ECO:0000256" key="1">
    <source>
        <dbReference type="SAM" id="SignalP"/>
    </source>
</evidence>
<proteinExistence type="predicted"/>
<dbReference type="GeneID" id="41960429"/>
<keyword evidence="2" id="KW-1185">Reference proteome</keyword>
<dbReference type="RefSeq" id="XP_030982426.1">
    <property type="nucleotide sequence ID" value="XM_031125520.1"/>
</dbReference>
<dbReference type="AlphaFoldDB" id="A0A6P8B5B6"/>
<organism evidence="2 3">
    <name type="scientific">Pyricularia grisea</name>
    <name type="common">Crabgrass-specific blast fungus</name>
    <name type="synonym">Magnaporthe grisea</name>
    <dbReference type="NCBI Taxonomy" id="148305"/>
    <lineage>
        <taxon>Eukaryota</taxon>
        <taxon>Fungi</taxon>
        <taxon>Dikarya</taxon>
        <taxon>Ascomycota</taxon>
        <taxon>Pezizomycotina</taxon>
        <taxon>Sordariomycetes</taxon>
        <taxon>Sordariomycetidae</taxon>
        <taxon>Magnaporthales</taxon>
        <taxon>Pyriculariaceae</taxon>
        <taxon>Pyricularia</taxon>
    </lineage>
</organism>
<evidence type="ECO:0000313" key="3">
    <source>
        <dbReference type="RefSeq" id="XP_030982426.1"/>
    </source>
</evidence>
<gene>
    <name evidence="3" type="ORF">PgNI_05489</name>
</gene>
<dbReference type="Proteomes" id="UP000515153">
    <property type="component" value="Chromosome I"/>
</dbReference>